<proteinExistence type="predicted"/>
<dbReference type="Proteomes" id="UP000566813">
    <property type="component" value="Unassembled WGS sequence"/>
</dbReference>
<protein>
    <submittedName>
        <fullName evidence="5">Class I SAM-dependent methyltransferase</fullName>
    </submittedName>
</protein>
<gene>
    <name evidence="5" type="ORF">H7F51_17445</name>
</gene>
<reference evidence="5 6" key="1">
    <citation type="submission" date="2020-08" db="EMBL/GenBank/DDBJ databases">
        <title>The genome sequence of type strain Novosphingobium flavum NBRC 111647.</title>
        <authorList>
            <person name="Liu Y."/>
        </authorList>
    </citation>
    <scope>NUCLEOTIDE SEQUENCE [LARGE SCALE GENOMIC DNA]</scope>
    <source>
        <strain evidence="5 6">NBRC 111647</strain>
    </source>
</reference>
<feature type="domain" description="Methyltransferase" evidence="4">
    <location>
        <begin position="50"/>
        <end position="145"/>
    </location>
</feature>
<dbReference type="InterPro" id="IPR029063">
    <property type="entry name" value="SAM-dependent_MTases_sf"/>
</dbReference>
<keyword evidence="3" id="KW-0949">S-adenosyl-L-methionine</keyword>
<dbReference type="GO" id="GO:0008168">
    <property type="term" value="F:methyltransferase activity"/>
    <property type="evidence" value="ECO:0007669"/>
    <property type="project" value="UniProtKB-KW"/>
</dbReference>
<accession>A0A7X1FUP0</accession>
<dbReference type="AlphaFoldDB" id="A0A7X1FUP0"/>
<dbReference type="GO" id="GO:0032259">
    <property type="term" value="P:methylation"/>
    <property type="evidence" value="ECO:0007669"/>
    <property type="project" value="UniProtKB-KW"/>
</dbReference>
<evidence type="ECO:0000259" key="4">
    <source>
        <dbReference type="Pfam" id="PF13649"/>
    </source>
</evidence>
<dbReference type="InterPro" id="IPR041698">
    <property type="entry name" value="Methyltransf_25"/>
</dbReference>
<sequence>MTPAARDEHAALMDESYRWQRHVYDLTRKYYLFGRDRMIGDLRLDGGGSVLEIGCGTGRNLAMVRRRWPRASLFGLDISAEMLKSAQTRLGADASLALGDAAAFDPRHLFGRERFDRVILSYCTSMIPEWEQAVANACRMIQPGGSLHIVDFGAMDGLPGFARRSLLAWLARFHVAPRRSLAGHALMVGGPCGLSGDARDAMGGYYQYVVLTRIG</sequence>
<evidence type="ECO:0000256" key="3">
    <source>
        <dbReference type="ARBA" id="ARBA00022691"/>
    </source>
</evidence>
<keyword evidence="1 5" id="KW-0489">Methyltransferase</keyword>
<dbReference type="EMBL" id="JACLAW010000017">
    <property type="protein sequence ID" value="MBC2667306.1"/>
    <property type="molecule type" value="Genomic_DNA"/>
</dbReference>
<evidence type="ECO:0000313" key="6">
    <source>
        <dbReference type="Proteomes" id="UP000566813"/>
    </source>
</evidence>
<evidence type="ECO:0000256" key="2">
    <source>
        <dbReference type="ARBA" id="ARBA00022679"/>
    </source>
</evidence>
<dbReference type="PANTHER" id="PTHR43464:SF19">
    <property type="entry name" value="UBIQUINONE BIOSYNTHESIS O-METHYLTRANSFERASE, MITOCHONDRIAL"/>
    <property type="match status" value="1"/>
</dbReference>
<evidence type="ECO:0000313" key="5">
    <source>
        <dbReference type="EMBL" id="MBC2667306.1"/>
    </source>
</evidence>
<dbReference type="CDD" id="cd02440">
    <property type="entry name" value="AdoMet_MTases"/>
    <property type="match status" value="1"/>
</dbReference>
<keyword evidence="6" id="KW-1185">Reference proteome</keyword>
<dbReference type="RefSeq" id="WP_185665602.1">
    <property type="nucleotide sequence ID" value="NZ_JACLAW010000017.1"/>
</dbReference>
<name>A0A7X1FUP0_9SPHN</name>
<dbReference type="PANTHER" id="PTHR43464">
    <property type="entry name" value="METHYLTRANSFERASE"/>
    <property type="match status" value="1"/>
</dbReference>
<organism evidence="5 6">
    <name type="scientific">Novosphingobium flavum</name>
    <dbReference type="NCBI Taxonomy" id="1778672"/>
    <lineage>
        <taxon>Bacteria</taxon>
        <taxon>Pseudomonadati</taxon>
        <taxon>Pseudomonadota</taxon>
        <taxon>Alphaproteobacteria</taxon>
        <taxon>Sphingomonadales</taxon>
        <taxon>Sphingomonadaceae</taxon>
        <taxon>Novosphingobium</taxon>
    </lineage>
</organism>
<comment type="caution">
    <text evidence="5">The sequence shown here is derived from an EMBL/GenBank/DDBJ whole genome shotgun (WGS) entry which is preliminary data.</text>
</comment>
<dbReference type="SUPFAM" id="SSF53335">
    <property type="entry name" value="S-adenosyl-L-methionine-dependent methyltransferases"/>
    <property type="match status" value="1"/>
</dbReference>
<dbReference type="Gene3D" id="3.40.50.150">
    <property type="entry name" value="Vaccinia Virus protein VP39"/>
    <property type="match status" value="1"/>
</dbReference>
<dbReference type="Pfam" id="PF13649">
    <property type="entry name" value="Methyltransf_25"/>
    <property type="match status" value="1"/>
</dbReference>
<keyword evidence="2 5" id="KW-0808">Transferase</keyword>
<evidence type="ECO:0000256" key="1">
    <source>
        <dbReference type="ARBA" id="ARBA00022603"/>
    </source>
</evidence>